<feature type="coiled-coil region" evidence="1">
    <location>
        <begin position="111"/>
        <end position="138"/>
    </location>
</feature>
<dbReference type="AlphaFoldDB" id="M1E0X7"/>
<dbReference type="Proteomes" id="UP000011115">
    <property type="component" value="Unassembled WGS sequence"/>
</dbReference>
<reference evidence="3" key="2">
    <citation type="submission" date="2015-06" db="UniProtKB">
        <authorList>
            <consortium name="EnsemblPlants"/>
        </authorList>
    </citation>
    <scope>IDENTIFICATION</scope>
    <source>
        <strain evidence="3">DM1-3 516 R44</strain>
    </source>
</reference>
<dbReference type="PANTHER" id="PTHR15503:SF45">
    <property type="entry name" value="RNA-DIRECTED DNA POLYMERASE HOMOLOG"/>
    <property type="match status" value="1"/>
</dbReference>
<organism evidence="3 4">
    <name type="scientific">Solanum tuberosum</name>
    <name type="common">Potato</name>
    <dbReference type="NCBI Taxonomy" id="4113"/>
    <lineage>
        <taxon>Eukaryota</taxon>
        <taxon>Viridiplantae</taxon>
        <taxon>Streptophyta</taxon>
        <taxon>Embryophyta</taxon>
        <taxon>Tracheophyta</taxon>
        <taxon>Spermatophyta</taxon>
        <taxon>Magnoliopsida</taxon>
        <taxon>eudicotyledons</taxon>
        <taxon>Gunneridae</taxon>
        <taxon>Pentapetalae</taxon>
        <taxon>asterids</taxon>
        <taxon>lamiids</taxon>
        <taxon>Solanales</taxon>
        <taxon>Solanaceae</taxon>
        <taxon>Solanoideae</taxon>
        <taxon>Solaneae</taxon>
        <taxon>Solanum</taxon>
    </lineage>
</organism>
<keyword evidence="4" id="KW-1185">Reference proteome</keyword>
<evidence type="ECO:0000256" key="2">
    <source>
        <dbReference type="SAM" id="MobiDB-lite"/>
    </source>
</evidence>
<evidence type="ECO:0000313" key="4">
    <source>
        <dbReference type="Proteomes" id="UP000011115"/>
    </source>
</evidence>
<proteinExistence type="predicted"/>
<evidence type="ECO:0000256" key="1">
    <source>
        <dbReference type="SAM" id="Coils"/>
    </source>
</evidence>
<dbReference type="PaxDb" id="4113-PGSC0003DMT400097575"/>
<dbReference type="CDD" id="cd00303">
    <property type="entry name" value="retropepsin_like"/>
    <property type="match status" value="1"/>
</dbReference>
<name>M1E0X7_SOLTU</name>
<keyword evidence="1" id="KW-0175">Coiled coil</keyword>
<sequence length="336" mass="38177">MPPQRVVPGLPARRNVDPQDQRVPNAPEFQPLGETLQGQVSLRICKNFVEELQKVLEVMHVAHTECMELALYQLKDMVADIRSRTSLFVSGLSRLSRKEGKNAMLIGDIDIARLMIHVQQVEKEKMRDKEELRNKKAKTTCNESGQQNVCRDGSTGFFKCGQTCNFMSECHKNRQGTTIGVTLPQQLWQTELHLEELLQGQAEEQTDCASLSIVTPYITMRLDILPERLLERFIVSTLVDESILVESVYHYCVISINHKDTMADLVELDIVHFDVILGMDWLHACYASVDCRTRVVKFQFPNDPVIEWRSSSAVPKGQFISYLKVIKLVSKGASIT</sequence>
<dbReference type="Pfam" id="PF08284">
    <property type="entry name" value="RVP_2"/>
    <property type="match status" value="1"/>
</dbReference>
<dbReference type="PANTHER" id="PTHR15503">
    <property type="entry name" value="LDOC1 RELATED"/>
    <property type="match status" value="1"/>
</dbReference>
<dbReference type="Gramene" id="PGSC0003DMT400097575">
    <property type="protein sequence ID" value="PGSC0003DMT400097575"/>
    <property type="gene ID" value="PGSC0003DMG400047146"/>
</dbReference>
<dbReference type="HOGENOM" id="CLU_052750_0_0_1"/>
<dbReference type="EnsemblPlants" id="PGSC0003DMT400097575">
    <property type="protein sequence ID" value="PGSC0003DMT400097575"/>
    <property type="gene ID" value="PGSC0003DMG400047146"/>
</dbReference>
<protein>
    <submittedName>
        <fullName evidence="3">Gag-pol polyprotein</fullName>
    </submittedName>
</protein>
<accession>M1E0X7</accession>
<evidence type="ECO:0000313" key="3">
    <source>
        <dbReference type="EnsemblPlants" id="PGSC0003DMT400097575"/>
    </source>
</evidence>
<dbReference type="InterPro" id="IPR032567">
    <property type="entry name" value="RTL1-rel"/>
</dbReference>
<dbReference type="Gene3D" id="2.40.70.10">
    <property type="entry name" value="Acid Proteases"/>
    <property type="match status" value="1"/>
</dbReference>
<dbReference type="InParanoid" id="M1E0X7"/>
<dbReference type="InterPro" id="IPR021109">
    <property type="entry name" value="Peptidase_aspartic_dom_sf"/>
</dbReference>
<feature type="region of interest" description="Disordered" evidence="2">
    <location>
        <begin position="1"/>
        <end position="30"/>
    </location>
</feature>
<reference evidence="4" key="1">
    <citation type="journal article" date="2011" name="Nature">
        <title>Genome sequence and analysis of the tuber crop potato.</title>
        <authorList>
            <consortium name="The Potato Genome Sequencing Consortium"/>
        </authorList>
    </citation>
    <scope>NUCLEOTIDE SEQUENCE [LARGE SCALE GENOMIC DNA]</scope>
    <source>
        <strain evidence="4">cv. DM1-3 516 R44</strain>
    </source>
</reference>